<evidence type="ECO:0000313" key="2">
    <source>
        <dbReference type="EMBL" id="AYN21272.1"/>
    </source>
</evidence>
<evidence type="ECO:0008006" key="4">
    <source>
        <dbReference type="Google" id="ProtNLM"/>
    </source>
</evidence>
<accession>A0A3G2HVT2</accession>
<sequence>MNYLFLLILALLSGCALQTAGYHLDQPWLDDAVSLGKSDLPTGALAQSVDRPWLLGAAVPIKQAAVSPDLMSSRQTFSFSLETPLPGLDELARRLSFLSDLTVSISPEARLPLALFLPRLSVGDQLEVPTQYGSLVFEQLRLPELLNQVSAVYSIRWRYRAGRIELYRTETRHFALPPIKVVNAAYLDKPAANGFESAVTSVQTETPGLENSTHVHLQDMAQAFLSRAGRVQVLGVPPNALLVTDTPERLEALGSALKHQPELWYFDSARASRSVGSGGREK</sequence>
<evidence type="ECO:0000256" key="1">
    <source>
        <dbReference type="SAM" id="SignalP"/>
    </source>
</evidence>
<organism evidence="2 3">
    <name type="scientific">Alcaligenes aquatilis</name>
    <dbReference type="NCBI Taxonomy" id="323284"/>
    <lineage>
        <taxon>Bacteria</taxon>
        <taxon>Pseudomonadati</taxon>
        <taxon>Pseudomonadota</taxon>
        <taxon>Betaproteobacteria</taxon>
        <taxon>Burkholderiales</taxon>
        <taxon>Alcaligenaceae</taxon>
        <taxon>Alcaligenes</taxon>
    </lineage>
</organism>
<dbReference type="OrthoDB" id="8869029at2"/>
<name>A0A3G2HVT2_9BURK</name>
<proteinExistence type="predicted"/>
<feature type="signal peptide" evidence="1">
    <location>
        <begin position="1"/>
        <end position="18"/>
    </location>
</feature>
<dbReference type="EMBL" id="CP032153">
    <property type="protein sequence ID" value="AYN21272.1"/>
    <property type="molecule type" value="Genomic_DNA"/>
</dbReference>
<dbReference type="AlphaFoldDB" id="A0A3G2HVT2"/>
<reference evidence="2 3" key="1">
    <citation type="submission" date="2018-09" db="EMBL/GenBank/DDBJ databases">
        <title>Complete genome sequence of the hydrocarbonoclastic bacterium Alcaligenes aquatilis QD168, isolated from a crude-oil polluted marine sediment of Central Chile.</title>
        <authorList>
            <person name="Duran R.E."/>
            <person name="Barra B."/>
            <person name="Salva-Serra F."/>
            <person name="Mendez V."/>
            <person name="Moore E.R.B."/>
            <person name="Seeger M."/>
        </authorList>
    </citation>
    <scope>NUCLEOTIDE SEQUENCE [LARGE SCALE GENOMIC DNA]</scope>
    <source>
        <strain evidence="2 3">QD168</strain>
    </source>
</reference>
<dbReference type="Proteomes" id="UP000268070">
    <property type="component" value="Chromosome"/>
</dbReference>
<gene>
    <name evidence="2" type="ORF">D3M96_12500</name>
</gene>
<dbReference type="KEGG" id="aaqu:D3M96_12500"/>
<evidence type="ECO:0000313" key="3">
    <source>
        <dbReference type="Proteomes" id="UP000268070"/>
    </source>
</evidence>
<keyword evidence="1" id="KW-0732">Signal</keyword>
<protein>
    <recommendedName>
        <fullName evidence="4">Lipoprotein</fullName>
    </recommendedName>
</protein>
<dbReference type="RefSeq" id="WP_121739108.1">
    <property type="nucleotide sequence ID" value="NZ_CP032153.1"/>
</dbReference>
<feature type="chain" id="PRO_5018293744" description="Lipoprotein" evidence="1">
    <location>
        <begin position="19"/>
        <end position="282"/>
    </location>
</feature>